<organism evidence="7 8">
    <name type="scientific">Leptospirillum ferrooxidans (strain C2-3)</name>
    <dbReference type="NCBI Taxonomy" id="1162668"/>
    <lineage>
        <taxon>Bacteria</taxon>
        <taxon>Pseudomonadati</taxon>
        <taxon>Nitrospirota</taxon>
        <taxon>Nitrospiria</taxon>
        <taxon>Nitrospirales</taxon>
        <taxon>Nitrospiraceae</taxon>
        <taxon>Leptospirillum</taxon>
    </lineage>
</organism>
<protein>
    <recommendedName>
        <fullName evidence="3">beta-N-acetylhexosaminidase</fullName>
        <ecNumber evidence="3">3.2.1.52</ecNumber>
    </recommendedName>
</protein>
<keyword evidence="4" id="KW-0378">Hydrolase</keyword>
<reference evidence="7 8" key="1">
    <citation type="journal article" date="2012" name="J. Bacteriol.">
        <title>Complete Genome Sequence of Leptospirillum ferrooxidans Strain C2-3, Isolated from a Fresh Volcanic Ash Deposit on the Island of Miyake, Japan.</title>
        <authorList>
            <person name="Fujimura R."/>
            <person name="Sato Y."/>
            <person name="Nishizawa T."/>
            <person name="Oshima K."/>
            <person name="Kim S.-W."/>
            <person name="Hattori M."/>
            <person name="Kamijo T."/>
            <person name="Ohta H."/>
        </authorList>
    </citation>
    <scope>NUCLEOTIDE SEQUENCE [LARGE SCALE GENOMIC DNA]</scope>
    <source>
        <strain evidence="7 8">C2-3</strain>
    </source>
</reference>
<evidence type="ECO:0000313" key="7">
    <source>
        <dbReference type="EMBL" id="BAM07678.1"/>
    </source>
</evidence>
<dbReference type="EC" id="3.2.1.52" evidence="3"/>
<reference evidence="8" key="2">
    <citation type="submission" date="2012-03" db="EMBL/GenBank/DDBJ databases">
        <title>The complete genome sequence of the pioneer microbe on fresh volcanic deposit, Leptospirillum ferrooxidans strain C2-3.</title>
        <authorList>
            <person name="Fujimura R."/>
            <person name="Sato Y."/>
            <person name="Nishizawa T."/>
            <person name="Nanba K."/>
            <person name="Oshima K."/>
            <person name="Hattori M."/>
            <person name="Kamijo T."/>
            <person name="Ohta H."/>
        </authorList>
    </citation>
    <scope>NUCLEOTIDE SEQUENCE [LARGE SCALE GENOMIC DNA]</scope>
    <source>
        <strain evidence="8">C2-3</strain>
    </source>
</reference>
<dbReference type="InterPro" id="IPR050226">
    <property type="entry name" value="NagZ_Beta-hexosaminidase"/>
</dbReference>
<comment type="catalytic activity">
    <reaction evidence="1">
        <text>Hydrolysis of terminal non-reducing N-acetyl-D-hexosamine residues in N-acetyl-beta-D-hexosaminides.</text>
        <dbReference type="EC" id="3.2.1.52"/>
    </reaction>
</comment>
<dbReference type="Gene3D" id="3.20.20.300">
    <property type="entry name" value="Glycoside hydrolase, family 3, N-terminal domain"/>
    <property type="match status" value="1"/>
</dbReference>
<evidence type="ECO:0000256" key="4">
    <source>
        <dbReference type="ARBA" id="ARBA00022801"/>
    </source>
</evidence>
<dbReference type="InterPro" id="IPR017853">
    <property type="entry name" value="GH"/>
</dbReference>
<sequence length="345" mass="38009">MKSAGSFVDGPGVFLWVSLPGMDLSGSDRIFLEEMRPAGVVLFSENIGPPSSPDSLGRLRDLIREIRGVLAPVPVILAIDQEGGRVARLQDGVPKLPPMRELSRAGGIPEIFTAGYELGRALSSLDIDMDFAPVLDVDSNPDNPVIGDRSFSSDPELAFRYAMTFSQGLSLGGVVPCGKHFPGHGDTHLDSHFALPTVPDPMDVLLHREIHPFRRAVSWGIPALMTAHVMYPEIDQEWPATLSVKISETLLRKRLGFDGLLLSDDFKMAGLRDHFPLTVSVERSLLASCDGLLAMKSEDLARQMMEQLHLLSKGKPVWFEKRKTEAVTRLRRVLSMRESSKSWSS</sequence>
<evidence type="ECO:0000256" key="1">
    <source>
        <dbReference type="ARBA" id="ARBA00001231"/>
    </source>
</evidence>
<proteinExistence type="inferred from homology"/>
<comment type="similarity">
    <text evidence="2">Belongs to the glycosyl hydrolase 3 family.</text>
</comment>
<dbReference type="EMBL" id="AP012342">
    <property type="protein sequence ID" value="BAM07678.1"/>
    <property type="molecule type" value="Genomic_DNA"/>
</dbReference>
<evidence type="ECO:0000256" key="2">
    <source>
        <dbReference type="ARBA" id="ARBA00005336"/>
    </source>
</evidence>
<keyword evidence="8" id="KW-1185">Reference proteome</keyword>
<dbReference type="Pfam" id="PF00933">
    <property type="entry name" value="Glyco_hydro_3"/>
    <property type="match status" value="1"/>
</dbReference>
<dbReference type="NCBIfam" id="NF003740">
    <property type="entry name" value="PRK05337.1"/>
    <property type="match status" value="1"/>
</dbReference>
<evidence type="ECO:0000256" key="3">
    <source>
        <dbReference type="ARBA" id="ARBA00012663"/>
    </source>
</evidence>
<evidence type="ECO:0000256" key="5">
    <source>
        <dbReference type="ARBA" id="ARBA00023295"/>
    </source>
</evidence>
<gene>
    <name evidence="7" type="ordered locus">LFE_2003</name>
</gene>
<dbReference type="GO" id="GO:0004563">
    <property type="term" value="F:beta-N-acetylhexosaminidase activity"/>
    <property type="evidence" value="ECO:0007669"/>
    <property type="project" value="UniProtKB-EC"/>
</dbReference>
<dbReference type="InterPro" id="IPR036962">
    <property type="entry name" value="Glyco_hydro_3_N_sf"/>
</dbReference>
<accession>I0IQX9</accession>
<dbReference type="OrthoDB" id="9805821at2"/>
<dbReference type="STRING" id="1162668.LFE_2003"/>
<keyword evidence="5" id="KW-0326">Glycosidase</keyword>
<dbReference type="Proteomes" id="UP000007382">
    <property type="component" value="Chromosome"/>
</dbReference>
<dbReference type="AlphaFoldDB" id="I0IQX9"/>
<dbReference type="SUPFAM" id="SSF51445">
    <property type="entry name" value="(Trans)glycosidases"/>
    <property type="match status" value="1"/>
</dbReference>
<dbReference type="KEGG" id="lfc:LFE_2003"/>
<dbReference type="RefSeq" id="WP_014450162.1">
    <property type="nucleotide sequence ID" value="NC_017094.1"/>
</dbReference>
<name>I0IQX9_LEPFC</name>
<dbReference type="GO" id="GO:0009254">
    <property type="term" value="P:peptidoglycan turnover"/>
    <property type="evidence" value="ECO:0007669"/>
    <property type="project" value="TreeGrafter"/>
</dbReference>
<evidence type="ECO:0000313" key="8">
    <source>
        <dbReference type="Proteomes" id="UP000007382"/>
    </source>
</evidence>
<feature type="domain" description="Glycoside hydrolase family 3 N-terminal" evidence="6">
    <location>
        <begin position="38"/>
        <end position="330"/>
    </location>
</feature>
<dbReference type="HOGENOM" id="CLU_008392_0_1_0"/>
<dbReference type="InterPro" id="IPR001764">
    <property type="entry name" value="Glyco_hydro_3_N"/>
</dbReference>
<dbReference type="PANTHER" id="PTHR30480:SF13">
    <property type="entry name" value="BETA-HEXOSAMINIDASE"/>
    <property type="match status" value="1"/>
</dbReference>
<dbReference type="PATRIC" id="fig|1162668.3.peg.2375"/>
<dbReference type="GO" id="GO:0005975">
    <property type="term" value="P:carbohydrate metabolic process"/>
    <property type="evidence" value="ECO:0007669"/>
    <property type="project" value="InterPro"/>
</dbReference>
<evidence type="ECO:0000259" key="6">
    <source>
        <dbReference type="Pfam" id="PF00933"/>
    </source>
</evidence>
<dbReference type="PANTHER" id="PTHR30480">
    <property type="entry name" value="BETA-HEXOSAMINIDASE-RELATED"/>
    <property type="match status" value="1"/>
</dbReference>
<dbReference type="eggNOG" id="COG1472">
    <property type="taxonomic scope" value="Bacteria"/>
</dbReference>